<sequence length="99" mass="11411">MYTLLLLLLLLLLLPLPHNATCYTQHLHLQGSTSSHTHGCGPTEACGQRHCAVCIRLQMRVLFRGYLFRFCFYFTLEISQIDIVYPHLELLFTGACERQ</sequence>
<dbReference type="Proteomes" id="UP000314294">
    <property type="component" value="Unassembled WGS sequence"/>
</dbReference>
<keyword evidence="3" id="KW-1185">Reference proteome</keyword>
<dbReference type="AlphaFoldDB" id="A0A4Z2IBT8"/>
<organism evidence="2 3">
    <name type="scientific">Liparis tanakae</name>
    <name type="common">Tanaka's snailfish</name>
    <dbReference type="NCBI Taxonomy" id="230148"/>
    <lineage>
        <taxon>Eukaryota</taxon>
        <taxon>Metazoa</taxon>
        <taxon>Chordata</taxon>
        <taxon>Craniata</taxon>
        <taxon>Vertebrata</taxon>
        <taxon>Euteleostomi</taxon>
        <taxon>Actinopterygii</taxon>
        <taxon>Neopterygii</taxon>
        <taxon>Teleostei</taxon>
        <taxon>Neoteleostei</taxon>
        <taxon>Acanthomorphata</taxon>
        <taxon>Eupercaria</taxon>
        <taxon>Perciformes</taxon>
        <taxon>Cottioidei</taxon>
        <taxon>Cottales</taxon>
        <taxon>Liparidae</taxon>
        <taxon>Liparis</taxon>
    </lineage>
</organism>
<evidence type="ECO:0000256" key="1">
    <source>
        <dbReference type="SAM" id="SignalP"/>
    </source>
</evidence>
<feature type="chain" id="PRO_5021491632" description="Secreted protein" evidence="1">
    <location>
        <begin position="21"/>
        <end position="99"/>
    </location>
</feature>
<gene>
    <name evidence="2" type="ORF">EYF80_015110</name>
</gene>
<dbReference type="EMBL" id="SRLO01000112">
    <property type="protein sequence ID" value="TNN74563.1"/>
    <property type="molecule type" value="Genomic_DNA"/>
</dbReference>
<proteinExistence type="predicted"/>
<keyword evidence="1" id="KW-0732">Signal</keyword>
<evidence type="ECO:0000313" key="3">
    <source>
        <dbReference type="Proteomes" id="UP000314294"/>
    </source>
</evidence>
<comment type="caution">
    <text evidence="2">The sequence shown here is derived from an EMBL/GenBank/DDBJ whole genome shotgun (WGS) entry which is preliminary data.</text>
</comment>
<evidence type="ECO:0000313" key="2">
    <source>
        <dbReference type="EMBL" id="TNN74563.1"/>
    </source>
</evidence>
<evidence type="ECO:0008006" key="4">
    <source>
        <dbReference type="Google" id="ProtNLM"/>
    </source>
</evidence>
<protein>
    <recommendedName>
        <fullName evidence="4">Secreted protein</fullName>
    </recommendedName>
</protein>
<accession>A0A4Z2IBT8</accession>
<name>A0A4Z2IBT8_9TELE</name>
<reference evidence="2 3" key="1">
    <citation type="submission" date="2019-03" db="EMBL/GenBank/DDBJ databases">
        <title>First draft genome of Liparis tanakae, snailfish: a comprehensive survey of snailfish specific genes.</title>
        <authorList>
            <person name="Kim W."/>
            <person name="Song I."/>
            <person name="Jeong J.-H."/>
            <person name="Kim D."/>
            <person name="Kim S."/>
            <person name="Ryu S."/>
            <person name="Song J.Y."/>
            <person name="Lee S.K."/>
        </authorList>
    </citation>
    <scope>NUCLEOTIDE SEQUENCE [LARGE SCALE GENOMIC DNA]</scope>
    <source>
        <tissue evidence="2">Muscle</tissue>
    </source>
</reference>
<feature type="signal peptide" evidence="1">
    <location>
        <begin position="1"/>
        <end position="20"/>
    </location>
</feature>